<dbReference type="Pfam" id="PF00005">
    <property type="entry name" value="ABC_tran"/>
    <property type="match status" value="2"/>
</dbReference>
<accession>A0ABP5L072</accession>
<dbReference type="InterPro" id="IPR003439">
    <property type="entry name" value="ABC_transporter-like_ATP-bd"/>
</dbReference>
<dbReference type="SMART" id="SM00382">
    <property type="entry name" value="AAA"/>
    <property type="match status" value="2"/>
</dbReference>
<evidence type="ECO:0000256" key="8">
    <source>
        <dbReference type="ARBA" id="ARBA00023136"/>
    </source>
</evidence>
<dbReference type="RefSeq" id="WP_344366791.1">
    <property type="nucleotide sequence ID" value="NZ_BAAAQB010000037.1"/>
</dbReference>
<keyword evidence="2" id="KW-1003">Cell membrane</keyword>
<name>A0ABP5L072_9MICC</name>
<evidence type="ECO:0000256" key="6">
    <source>
        <dbReference type="ARBA" id="ARBA00022840"/>
    </source>
</evidence>
<keyword evidence="8" id="KW-0472">Membrane</keyword>
<keyword evidence="1" id="KW-0813">Transport</keyword>
<evidence type="ECO:0000313" key="10">
    <source>
        <dbReference type="EMBL" id="GAA2139956.1"/>
    </source>
</evidence>
<keyword evidence="7" id="KW-1278">Translocase</keyword>
<evidence type="ECO:0000256" key="7">
    <source>
        <dbReference type="ARBA" id="ARBA00022967"/>
    </source>
</evidence>
<organism evidence="10 11">
    <name type="scientific">Arthrobacter humicola</name>
    <dbReference type="NCBI Taxonomy" id="409291"/>
    <lineage>
        <taxon>Bacteria</taxon>
        <taxon>Bacillati</taxon>
        <taxon>Actinomycetota</taxon>
        <taxon>Actinomycetes</taxon>
        <taxon>Micrococcales</taxon>
        <taxon>Micrococcaceae</taxon>
        <taxon>Arthrobacter</taxon>
    </lineage>
</organism>
<gene>
    <name evidence="10" type="ORF">GCM10009825_27310</name>
</gene>
<dbReference type="CDD" id="cd03215">
    <property type="entry name" value="ABC_Carb_Monos_II"/>
    <property type="match status" value="1"/>
</dbReference>
<evidence type="ECO:0000256" key="3">
    <source>
        <dbReference type="ARBA" id="ARBA00022597"/>
    </source>
</evidence>
<dbReference type="InterPro" id="IPR050107">
    <property type="entry name" value="ABC_carbohydrate_import_ATPase"/>
</dbReference>
<dbReference type="PROSITE" id="PS00211">
    <property type="entry name" value="ABC_TRANSPORTER_1"/>
    <property type="match status" value="1"/>
</dbReference>
<dbReference type="EMBL" id="BAAAQB010000037">
    <property type="protein sequence ID" value="GAA2139956.1"/>
    <property type="molecule type" value="Genomic_DNA"/>
</dbReference>
<feature type="domain" description="ABC transporter" evidence="9">
    <location>
        <begin position="253"/>
        <end position="508"/>
    </location>
</feature>
<dbReference type="Gene3D" id="3.40.50.300">
    <property type="entry name" value="P-loop containing nucleotide triphosphate hydrolases"/>
    <property type="match status" value="2"/>
</dbReference>
<evidence type="ECO:0000256" key="1">
    <source>
        <dbReference type="ARBA" id="ARBA00022448"/>
    </source>
</evidence>
<dbReference type="GO" id="GO:0005524">
    <property type="term" value="F:ATP binding"/>
    <property type="evidence" value="ECO:0007669"/>
    <property type="project" value="UniProtKB-KW"/>
</dbReference>
<dbReference type="CDD" id="cd03216">
    <property type="entry name" value="ABC_Carb_Monos_I"/>
    <property type="match status" value="1"/>
</dbReference>
<sequence>MTTSDSPRTVLTVRGLSKTFVGQKALDAVNLELRSGEVHALLGQNGCGKSTLIKCLAGFHHPDEGAEMTLDGVPVTLPFEPAQAAAMGLVFVHQDLGLIPNLSITENFEASRRYGTGLFSRIPWSRMRENTIAELVLLGHPDLDPDTPVGRLPIAQQTIVAIARALSSAGEGAKILVLDEPTAALPDSEAELLFKAVRRVMDRGVAVLYVTHKLEELSAFADRATILRDGRNVETVDIADTDRDSLVRLIVGREVEAVTRAHGPQSTGRELMDVRGISGKRLRDVSFKVGAGEIIGIAGMLGSGRSELARILFGAQEPVSGTISVQGKECRFRTPRDAVARKIALIPENRRRDGGVLDMSVGENLTMPSIGRFWHGVRLSKAAERQWVSQQIRDYDVRPASSGRLFRVLSGGNQQKVVIAKWLETNPDIVIFDEPVQGVDIGARAEIFDLISSAAERGAAVLLISSEIEQMIALSHRILTLRRGRIVADESTTGLTAGKVTQSMYFDGERTKETTQ</sequence>
<protein>
    <submittedName>
        <fullName evidence="10">Sugar ABC transporter ATP-binding protein</fullName>
    </submittedName>
</protein>
<evidence type="ECO:0000256" key="5">
    <source>
        <dbReference type="ARBA" id="ARBA00022741"/>
    </source>
</evidence>
<evidence type="ECO:0000259" key="9">
    <source>
        <dbReference type="PROSITE" id="PS50893"/>
    </source>
</evidence>
<evidence type="ECO:0000256" key="4">
    <source>
        <dbReference type="ARBA" id="ARBA00022737"/>
    </source>
</evidence>
<dbReference type="PROSITE" id="PS50893">
    <property type="entry name" value="ABC_TRANSPORTER_2"/>
    <property type="match status" value="2"/>
</dbReference>
<proteinExistence type="predicted"/>
<dbReference type="InterPro" id="IPR027417">
    <property type="entry name" value="P-loop_NTPase"/>
</dbReference>
<keyword evidence="6 10" id="KW-0067">ATP-binding</keyword>
<evidence type="ECO:0000256" key="2">
    <source>
        <dbReference type="ARBA" id="ARBA00022475"/>
    </source>
</evidence>
<dbReference type="PANTHER" id="PTHR43790:SF3">
    <property type="entry name" value="D-ALLOSE IMPORT ATP-BINDING PROTEIN ALSA-RELATED"/>
    <property type="match status" value="1"/>
</dbReference>
<keyword evidence="3" id="KW-0762">Sugar transport</keyword>
<dbReference type="Proteomes" id="UP001500102">
    <property type="component" value="Unassembled WGS sequence"/>
</dbReference>
<dbReference type="InterPro" id="IPR017871">
    <property type="entry name" value="ABC_transporter-like_CS"/>
</dbReference>
<keyword evidence="4" id="KW-0677">Repeat</keyword>
<comment type="caution">
    <text evidence="10">The sequence shown here is derived from an EMBL/GenBank/DDBJ whole genome shotgun (WGS) entry which is preliminary data.</text>
</comment>
<evidence type="ECO:0000313" key="11">
    <source>
        <dbReference type="Proteomes" id="UP001500102"/>
    </source>
</evidence>
<keyword evidence="11" id="KW-1185">Reference proteome</keyword>
<feature type="domain" description="ABC transporter" evidence="9">
    <location>
        <begin position="11"/>
        <end position="254"/>
    </location>
</feature>
<reference evidence="11" key="1">
    <citation type="journal article" date="2019" name="Int. J. Syst. Evol. Microbiol.">
        <title>The Global Catalogue of Microorganisms (GCM) 10K type strain sequencing project: providing services to taxonomists for standard genome sequencing and annotation.</title>
        <authorList>
            <consortium name="The Broad Institute Genomics Platform"/>
            <consortium name="The Broad Institute Genome Sequencing Center for Infectious Disease"/>
            <person name="Wu L."/>
            <person name="Ma J."/>
        </authorList>
    </citation>
    <scope>NUCLEOTIDE SEQUENCE [LARGE SCALE GENOMIC DNA]</scope>
    <source>
        <strain evidence="11">JCM 15921</strain>
    </source>
</reference>
<keyword evidence="5" id="KW-0547">Nucleotide-binding</keyword>
<dbReference type="InterPro" id="IPR003593">
    <property type="entry name" value="AAA+_ATPase"/>
</dbReference>
<dbReference type="PANTHER" id="PTHR43790">
    <property type="entry name" value="CARBOHYDRATE TRANSPORT ATP-BINDING PROTEIN MG119-RELATED"/>
    <property type="match status" value="1"/>
</dbReference>
<dbReference type="SUPFAM" id="SSF52540">
    <property type="entry name" value="P-loop containing nucleoside triphosphate hydrolases"/>
    <property type="match status" value="2"/>
</dbReference>